<keyword evidence="1" id="KW-0472">Membrane</keyword>
<dbReference type="InterPro" id="IPR024129">
    <property type="entry name" value="Sphingomy_SMPD4"/>
</dbReference>
<reference evidence="2 3" key="1">
    <citation type="journal article" date="2019" name="Nat. Plants">
        <title>Stout camphor tree genome fills gaps in understanding of flowering plant genome evolution.</title>
        <authorList>
            <person name="Chaw S.M."/>
            <person name="Liu Y.C."/>
            <person name="Wu Y.W."/>
            <person name="Wang H.Y."/>
            <person name="Lin C.I."/>
            <person name="Wu C.S."/>
            <person name="Ke H.M."/>
            <person name="Chang L.Y."/>
            <person name="Hsu C.Y."/>
            <person name="Yang H.T."/>
            <person name="Sudianto E."/>
            <person name="Hsu M.H."/>
            <person name="Wu K.P."/>
            <person name="Wang L.N."/>
            <person name="Leebens-Mack J.H."/>
            <person name="Tsai I.J."/>
        </authorList>
    </citation>
    <scope>NUCLEOTIDE SEQUENCE [LARGE SCALE GENOMIC DNA]</scope>
    <source>
        <strain evidence="3">cv. Chaw 1501</strain>
        <tissue evidence="2">Young leaves</tissue>
    </source>
</reference>
<dbReference type="AlphaFoldDB" id="A0A3S3NZF2"/>
<dbReference type="Proteomes" id="UP000283530">
    <property type="component" value="Unassembled WGS sequence"/>
</dbReference>
<dbReference type="GO" id="GO:0050290">
    <property type="term" value="F:sphingomyelin phosphodiesterase D activity"/>
    <property type="evidence" value="ECO:0007669"/>
    <property type="project" value="InterPro"/>
</dbReference>
<feature type="transmembrane region" description="Helical" evidence="1">
    <location>
        <begin position="777"/>
        <end position="800"/>
    </location>
</feature>
<feature type="transmembrane region" description="Helical" evidence="1">
    <location>
        <begin position="812"/>
        <end position="830"/>
    </location>
</feature>
<comment type="caution">
    <text evidence="2">The sequence shown here is derived from an EMBL/GenBank/DDBJ whole genome shotgun (WGS) entry which is preliminary data.</text>
</comment>
<evidence type="ECO:0000313" key="3">
    <source>
        <dbReference type="Proteomes" id="UP000283530"/>
    </source>
</evidence>
<evidence type="ECO:0000313" key="2">
    <source>
        <dbReference type="EMBL" id="RWR89781.1"/>
    </source>
</evidence>
<keyword evidence="1" id="KW-0812">Transmembrane</keyword>
<protein>
    <submittedName>
        <fullName evidence="2">Sphingomyelin phosphodiesterase 4</fullName>
    </submittedName>
</protein>
<dbReference type="PANTHER" id="PTHR31801">
    <property type="entry name" value="ALTERED INHERITANCE OF MITOCHONDRIA PROTEIN 24, MITOCHONDRIAL"/>
    <property type="match status" value="1"/>
</dbReference>
<dbReference type="OrthoDB" id="10251508at2759"/>
<proteinExistence type="predicted"/>
<evidence type="ECO:0000256" key="1">
    <source>
        <dbReference type="SAM" id="Phobius"/>
    </source>
</evidence>
<dbReference type="EMBL" id="QPKB01000007">
    <property type="protein sequence ID" value="RWR89781.1"/>
    <property type="molecule type" value="Genomic_DNA"/>
</dbReference>
<dbReference type="Pfam" id="PF14724">
    <property type="entry name" value="mit_SMPDase"/>
    <property type="match status" value="1"/>
</dbReference>
<name>A0A3S3NZF2_9MAGN</name>
<keyword evidence="1" id="KW-1133">Transmembrane helix</keyword>
<dbReference type="PANTHER" id="PTHR31801:SF1">
    <property type="entry name" value="SPHINGOMYELIN PHOSPHODIESTERASE"/>
    <property type="match status" value="1"/>
</dbReference>
<sequence length="841" mass="94755">MISPSYAMDSQIKAQDLASTILSSSSPPQISAACSAVESYLQKHVPDQTRTFFSIAFPALISKIFGYDDSAASQKPASSTGWIDQIHASNDPDPSGKLFNLLSPSGILLSSIFSVDRQSLVKYIFPVERLPEWVRFALQNERYCQVLADICPLFKGRLKEDPIQGSFQIQLNVFEYYVFWFAYYPVCRGSFERSDEVVVRKNRRFRLENWASSLPVLASAGRGVGQKTECSLYLRLLYSYLRSFVPNYGLNAYQPYRSSLLHYSSGYDGSVLQQAEFLVYTLAHFWLVDNDFSPVPVNVCRSFGVPFYPLRAVLGEVLPTAGLGEVVKLFLRFLNSSLVDNKEGPALMEFGGSPWWQSISSSASKPRPALSPFSCGGSVGSWNSVIQRPLYRFILRSFLFCPMGGSIKNASQVFSVWTSYLEPWKISSEDFAKFEAQECQYGDRSRNENSQLQVKSDANTNVSRSEGLYTPSWESYVVFNYLFYSSLVVHFLGFAHKFLHANTEMMIQMVLQYTLYHADFDSPIAALFTIIWNFMNFLHAGDDQLLNILTSSNELVDLLKKVDAAYHSKPAGSSPISDTSYRSISSIREQLQDWEDGLCESDADGSFLHENWNSDLRLFSEDEDGGHQLLQLFILRAQHEIRALNGENLSQNLLKLDSLKAQMSCLFGGSVGKPSNLMIPEPMHDQHGRDEVFTPKHPGVGKRTWADVKYKGDSMKRPISDGEVAWLARLLVRLSYWLNENLGLDQQGEGSSDPSPSGSFVEVSSDDTYHISGAKDALWVVLSSVGFWLVLFSHMVVNFMRKHRLRINLRGLASKKVVMIITAYVVFSVWKKVLGMCHILH</sequence>
<keyword evidence="3" id="KW-1185">Reference proteome</keyword>
<accession>A0A3S3NZF2</accession>
<gene>
    <name evidence="2" type="ORF">CKAN_01885100</name>
</gene>
<dbReference type="STRING" id="337451.A0A3S3NZF2"/>
<organism evidence="2 3">
    <name type="scientific">Cinnamomum micranthum f. kanehirae</name>
    <dbReference type="NCBI Taxonomy" id="337451"/>
    <lineage>
        <taxon>Eukaryota</taxon>
        <taxon>Viridiplantae</taxon>
        <taxon>Streptophyta</taxon>
        <taxon>Embryophyta</taxon>
        <taxon>Tracheophyta</taxon>
        <taxon>Spermatophyta</taxon>
        <taxon>Magnoliopsida</taxon>
        <taxon>Magnoliidae</taxon>
        <taxon>Laurales</taxon>
        <taxon>Lauraceae</taxon>
        <taxon>Cinnamomum</taxon>
    </lineage>
</organism>